<evidence type="ECO:0000256" key="4">
    <source>
        <dbReference type="ARBA" id="ARBA00022801"/>
    </source>
</evidence>
<keyword evidence="7 9" id="KW-0238">DNA-binding</keyword>
<dbReference type="InterPro" id="IPR011545">
    <property type="entry name" value="DEAD/DEAH_box_helicase_dom"/>
</dbReference>
<keyword evidence="5 12" id="KW-0347">Helicase</keyword>
<proteinExistence type="inferred from homology"/>
<protein>
    <recommendedName>
        <fullName evidence="9">Transcription-repair-coupling factor</fullName>
        <shortName evidence="9">TRCF</shortName>
        <ecNumber evidence="9">3.6.4.-</ecNumber>
    </recommendedName>
</protein>
<gene>
    <name evidence="9" type="primary">mfd</name>
    <name evidence="12" type="ORF">O7A60_24090</name>
</gene>
<dbReference type="InterPro" id="IPR047112">
    <property type="entry name" value="RecG/Mfd"/>
</dbReference>
<dbReference type="Gene3D" id="3.40.50.11180">
    <property type="match status" value="1"/>
</dbReference>
<evidence type="ECO:0000256" key="6">
    <source>
        <dbReference type="ARBA" id="ARBA00022840"/>
    </source>
</evidence>
<evidence type="ECO:0000256" key="1">
    <source>
        <dbReference type="ARBA" id="ARBA00022490"/>
    </source>
</evidence>
<dbReference type="InterPro" id="IPR027417">
    <property type="entry name" value="P-loop_NTPase"/>
</dbReference>
<evidence type="ECO:0000256" key="2">
    <source>
        <dbReference type="ARBA" id="ARBA00022741"/>
    </source>
</evidence>
<keyword evidence="3 9" id="KW-0227">DNA damage</keyword>
<comment type="caution">
    <text evidence="12">The sequence shown here is derived from an EMBL/GenBank/DDBJ whole genome shotgun (WGS) entry which is preliminary data.</text>
</comment>
<sequence length="1113" mass="121444">MNRPISRTEIIEQLDHPSNDREVAREQGVSPSAAIAAALADSLEDGPNKHIIHISASERSAEEISGALRQFLPGADIIFLPSWDCLPYDRVWPTRANMGRRLRALHEIAGEPKRPRVVVLSIETALQRVPPAPVIAGGFTILELGQMFDPHDFRTKAEAVGYAVDERVDEPGEIAFRGDLMDIFPAGADHPVRLVLGPDSCIRELKIYDPVTQLSEHSRESITVGPASELMFATADHSELAPMRTTPMEERLIALYGSMPSVFDVASGASISLPEGLEGPPLDRVLDLIEAARRARQEVAEPATPLPEQFYLSREEWDVAVRKRRRTSPTVSATRVPKFVRRARSRDQFAEFVERQTRSGVTVVFAGEASELQRADRLLYRRLGRRMGEAEDWPQIRSAARGSLLKAEFIVDEGFVDEQSRIALVAATDLFGRALKANGGAATSMLEPELRIGDVVVHEDHGLAILVAVEQVDLAGQPQDVVRLEYHGGASLLVPVDEFGRIWRYGSEPDAVSLDRLNSDGWLSRRKAALRDIDRLAKRLTGLAKARSCQPAEIMKPSRADLARFAAKFPYTETPDQAAAIRDVLDDLSSGRTMNRLVCGDVGFGKTEVALRACAAAALCGKQVAVIAPTTVLARQHYETFSRRFAGTGLDVAHLSRMVGGAEARTVKERLRSGRVAVVVGTQALAAKSVTFANLGLLVIDEEHRFGVKLKQALRNMAPRLHTLSMSATPIPRTLQSAMSGIQEVSVLNSPPAKRRPVRTILEPFDPASVRAALLREFRRGGQSFLVVPRIEDIDPVGEQLNRLVPELAVVTAHGEMKGTRLDEIMVGFADGEGDILLSTDIIESGLDVPRANTILIWRADRFGLAQLHQLRGRVGRGPVQAIAFLLTEPGVELAEGTRARLSTMIALDRLGSGLAISQRDLDLRGAGDLFGEDQAGHMKLIGAGLYQHLLERAVSLAGGGADPDKQRADIKGAPNGAFPPSYVNEPTVRVGLYARLSRMTSETDLDAFGEELEDRFGDMPGQAADLLELTRLRIGAAELGISKVDVGPEAIAITFRKKTAAFEWRFENAQSFEFRNGRLIFRPSIPPRGSGVDAVRSLVGALRAARSSRPSA</sequence>
<dbReference type="Gene3D" id="3.40.50.300">
    <property type="entry name" value="P-loop containing nucleotide triphosphate hydrolases"/>
    <property type="match status" value="2"/>
</dbReference>
<dbReference type="InterPro" id="IPR004576">
    <property type="entry name" value="Mfd"/>
</dbReference>
<dbReference type="EMBL" id="JAPYKS010000020">
    <property type="protein sequence ID" value="MEI9411826.1"/>
    <property type="molecule type" value="Genomic_DNA"/>
</dbReference>
<evidence type="ECO:0000256" key="5">
    <source>
        <dbReference type="ARBA" id="ARBA00022806"/>
    </source>
</evidence>
<feature type="domain" description="Helicase ATP-binding" evidence="10">
    <location>
        <begin position="587"/>
        <end position="748"/>
    </location>
</feature>
<dbReference type="Pfam" id="PF17757">
    <property type="entry name" value="UvrB_inter"/>
    <property type="match status" value="1"/>
</dbReference>
<keyword evidence="1 9" id="KW-0963">Cytoplasm</keyword>
<feature type="domain" description="Helicase C-terminal" evidence="11">
    <location>
        <begin position="769"/>
        <end position="923"/>
    </location>
</feature>
<dbReference type="Gene3D" id="3.30.2060.10">
    <property type="entry name" value="Penicillin-binding protein 1b domain"/>
    <property type="match status" value="1"/>
</dbReference>
<dbReference type="GO" id="GO:0004386">
    <property type="term" value="F:helicase activity"/>
    <property type="evidence" value="ECO:0007669"/>
    <property type="project" value="UniProtKB-KW"/>
</dbReference>
<name>A0ABU8L1I9_9HYPH</name>
<dbReference type="Proteomes" id="UP001387293">
    <property type="component" value="Unassembled WGS sequence"/>
</dbReference>
<evidence type="ECO:0000259" key="10">
    <source>
        <dbReference type="PROSITE" id="PS51192"/>
    </source>
</evidence>
<dbReference type="Pfam" id="PF00270">
    <property type="entry name" value="DEAD"/>
    <property type="match status" value="1"/>
</dbReference>
<dbReference type="SUPFAM" id="SSF141259">
    <property type="entry name" value="CarD-like"/>
    <property type="match status" value="1"/>
</dbReference>
<dbReference type="PANTHER" id="PTHR47964">
    <property type="entry name" value="ATP-DEPENDENT DNA HELICASE HOMOLOG RECG, CHLOROPLASTIC"/>
    <property type="match status" value="1"/>
</dbReference>
<keyword evidence="8 9" id="KW-0234">DNA repair</keyword>
<dbReference type="HAMAP" id="MF_00969">
    <property type="entry name" value="TRCF"/>
    <property type="match status" value="1"/>
</dbReference>
<dbReference type="Pfam" id="PF03461">
    <property type="entry name" value="TRCF"/>
    <property type="match status" value="1"/>
</dbReference>
<dbReference type="InterPro" id="IPR037235">
    <property type="entry name" value="TRCF-like_C_D7"/>
</dbReference>
<dbReference type="InterPro" id="IPR014001">
    <property type="entry name" value="Helicase_ATP-bd"/>
</dbReference>
<dbReference type="PANTHER" id="PTHR47964:SF1">
    <property type="entry name" value="ATP-DEPENDENT DNA HELICASE HOMOLOG RECG, CHLOROPLASTIC"/>
    <property type="match status" value="1"/>
</dbReference>
<evidence type="ECO:0000256" key="3">
    <source>
        <dbReference type="ARBA" id="ARBA00022763"/>
    </source>
</evidence>
<dbReference type="Pfam" id="PF00271">
    <property type="entry name" value="Helicase_C"/>
    <property type="match status" value="1"/>
</dbReference>
<dbReference type="Gene3D" id="3.90.1150.50">
    <property type="entry name" value="Transcription-repair-coupling factor, D7 domain"/>
    <property type="match status" value="1"/>
</dbReference>
<evidence type="ECO:0000256" key="7">
    <source>
        <dbReference type="ARBA" id="ARBA00023125"/>
    </source>
</evidence>
<comment type="subcellular location">
    <subcellularLocation>
        <location evidence="9">Cytoplasm</location>
    </subcellularLocation>
</comment>
<dbReference type="SMART" id="SM00982">
    <property type="entry name" value="TRCF"/>
    <property type="match status" value="1"/>
</dbReference>
<comment type="function">
    <text evidence="9">Couples transcription and DNA repair by recognizing RNA polymerase (RNAP) stalled at DNA lesions. Mediates ATP-dependent release of RNAP and its truncated transcript from the DNA, and recruitment of nucleotide excision repair machinery to the damaged site.</text>
</comment>
<keyword evidence="6 9" id="KW-0067">ATP-binding</keyword>
<dbReference type="SMART" id="SM01058">
    <property type="entry name" value="CarD_TRCF"/>
    <property type="match status" value="1"/>
</dbReference>
<dbReference type="SUPFAM" id="SSF52540">
    <property type="entry name" value="P-loop containing nucleoside triphosphate hydrolases"/>
    <property type="match status" value="3"/>
</dbReference>
<evidence type="ECO:0000313" key="13">
    <source>
        <dbReference type="Proteomes" id="UP001387293"/>
    </source>
</evidence>
<keyword evidence="4 9" id="KW-0378">Hydrolase</keyword>
<reference evidence="12 13" key="1">
    <citation type="submission" date="2022-12" db="EMBL/GenBank/DDBJ databases">
        <authorList>
            <person name="Muema E."/>
        </authorList>
    </citation>
    <scope>NUCLEOTIDE SEQUENCE [LARGE SCALE GENOMIC DNA]</scope>
    <source>
        <strain evidence="13">1326</strain>
    </source>
</reference>
<keyword evidence="13" id="KW-1185">Reference proteome</keyword>
<comment type="similarity">
    <text evidence="9">In the C-terminal section; belongs to the helicase family. RecG subfamily.</text>
</comment>
<dbReference type="InterPro" id="IPR005118">
    <property type="entry name" value="TRCF_C"/>
</dbReference>
<dbReference type="PROSITE" id="PS51192">
    <property type="entry name" value="HELICASE_ATP_BIND_1"/>
    <property type="match status" value="1"/>
</dbReference>
<dbReference type="Pfam" id="PF02559">
    <property type="entry name" value="CarD_TRCF_RID"/>
    <property type="match status" value="1"/>
</dbReference>
<organism evidence="12 13">
    <name type="scientific">Mesorhizobium salmacidum</name>
    <dbReference type="NCBI Taxonomy" id="3015171"/>
    <lineage>
        <taxon>Bacteria</taxon>
        <taxon>Pseudomonadati</taxon>
        <taxon>Pseudomonadota</taxon>
        <taxon>Alphaproteobacteria</taxon>
        <taxon>Hyphomicrobiales</taxon>
        <taxon>Phyllobacteriaceae</taxon>
        <taxon>Mesorhizobium</taxon>
    </lineage>
</organism>
<dbReference type="InterPro" id="IPR003711">
    <property type="entry name" value="CarD-like/TRCF_RID"/>
</dbReference>
<dbReference type="EC" id="3.6.4.-" evidence="9"/>
<accession>A0ABU8L1I9</accession>
<evidence type="ECO:0000259" key="11">
    <source>
        <dbReference type="PROSITE" id="PS51194"/>
    </source>
</evidence>
<evidence type="ECO:0000313" key="12">
    <source>
        <dbReference type="EMBL" id="MEI9411826.1"/>
    </source>
</evidence>
<dbReference type="PROSITE" id="PS51194">
    <property type="entry name" value="HELICASE_CTER"/>
    <property type="match status" value="1"/>
</dbReference>
<dbReference type="CDD" id="cd17991">
    <property type="entry name" value="DEXHc_TRCF"/>
    <property type="match status" value="1"/>
</dbReference>
<dbReference type="Gene3D" id="2.40.10.170">
    <property type="match status" value="1"/>
</dbReference>
<dbReference type="SMART" id="SM00487">
    <property type="entry name" value="DEXDc"/>
    <property type="match status" value="1"/>
</dbReference>
<dbReference type="RefSeq" id="WP_337108297.1">
    <property type="nucleotide sequence ID" value="NZ_JAPYKS010000020.1"/>
</dbReference>
<evidence type="ECO:0000256" key="9">
    <source>
        <dbReference type="HAMAP-Rule" id="MF_00969"/>
    </source>
</evidence>
<evidence type="ECO:0000256" key="8">
    <source>
        <dbReference type="ARBA" id="ARBA00023204"/>
    </source>
</evidence>
<dbReference type="InterPro" id="IPR001650">
    <property type="entry name" value="Helicase_C-like"/>
</dbReference>
<dbReference type="InterPro" id="IPR041471">
    <property type="entry name" value="UvrB_inter"/>
</dbReference>
<dbReference type="SMART" id="SM00490">
    <property type="entry name" value="HELICc"/>
    <property type="match status" value="1"/>
</dbReference>
<comment type="similarity">
    <text evidence="9">In the N-terminal section; belongs to the UvrB family.</text>
</comment>
<dbReference type="InterPro" id="IPR036101">
    <property type="entry name" value="CarD-like/TRCF_RID_sf"/>
</dbReference>
<dbReference type="SUPFAM" id="SSF143517">
    <property type="entry name" value="TRCF domain-like"/>
    <property type="match status" value="1"/>
</dbReference>
<keyword evidence="2 9" id="KW-0547">Nucleotide-binding</keyword>